<evidence type="ECO:0000313" key="1">
    <source>
        <dbReference type="EMBL" id="SFB08248.1"/>
    </source>
</evidence>
<dbReference type="AlphaFoldDB" id="A0A1I0Y701"/>
<protein>
    <recommendedName>
        <fullName evidence="3">DUF4868 domain-containing protein</fullName>
    </recommendedName>
</protein>
<organism evidence="1 2">
    <name type="scientific">Clostridium frigidicarnis</name>
    <dbReference type="NCBI Taxonomy" id="84698"/>
    <lineage>
        <taxon>Bacteria</taxon>
        <taxon>Bacillati</taxon>
        <taxon>Bacillota</taxon>
        <taxon>Clostridia</taxon>
        <taxon>Eubacteriales</taxon>
        <taxon>Clostridiaceae</taxon>
        <taxon>Clostridium</taxon>
    </lineage>
</organism>
<sequence length="313" mass="35889">MSKVILKNMCESMRINEYVWMLYFFKIDRRSKQQPYKTYKVRFRNPNYLSTYASNLLSATSKYQIDSISQVQEYDGENTKITCDKLSLNNPLISAQWNNFVNSVITSSDDKIEGKLNGYILVGQPTNQELKSVTFIKGANPITKLTNRKSVIFSTAANDELDLITDDICRLYLTVDFIVIDGTMYTFNHTFETLFDLEKTMAKVKIAAIDEIIGAEAISNVDDFKAYASQYKSAKTFITLKEERVNRIKDNSNRKKVAEILNLKLNERGEFIINSSDDASLLIRYLCYKVFQDSETKEVLEASTITRLNIVNG</sequence>
<dbReference type="STRING" id="84698.SAMN04488528_101135"/>
<name>A0A1I0Y701_9CLOT</name>
<dbReference type="Proteomes" id="UP000198619">
    <property type="component" value="Unassembled WGS sequence"/>
</dbReference>
<gene>
    <name evidence="1" type="ORF">SAMN04488528_101135</name>
</gene>
<dbReference type="Pfam" id="PF16162">
    <property type="entry name" value="KwaB"/>
    <property type="match status" value="1"/>
</dbReference>
<dbReference type="EMBL" id="FOKI01000011">
    <property type="protein sequence ID" value="SFB08248.1"/>
    <property type="molecule type" value="Genomic_DNA"/>
</dbReference>
<evidence type="ECO:0000313" key="2">
    <source>
        <dbReference type="Proteomes" id="UP000198619"/>
    </source>
</evidence>
<reference evidence="1 2" key="1">
    <citation type="submission" date="2016-10" db="EMBL/GenBank/DDBJ databases">
        <authorList>
            <person name="de Groot N.N."/>
        </authorList>
    </citation>
    <scope>NUCLEOTIDE SEQUENCE [LARGE SCALE GENOMIC DNA]</scope>
    <source>
        <strain evidence="1 2">DSM 12271</strain>
    </source>
</reference>
<proteinExistence type="predicted"/>
<dbReference type="InterPro" id="IPR032359">
    <property type="entry name" value="KwaB-like"/>
</dbReference>
<keyword evidence="2" id="KW-1185">Reference proteome</keyword>
<dbReference type="OrthoDB" id="2087312at2"/>
<evidence type="ECO:0008006" key="3">
    <source>
        <dbReference type="Google" id="ProtNLM"/>
    </source>
</evidence>
<accession>A0A1I0Y701</accession>
<dbReference type="RefSeq" id="WP_090040620.1">
    <property type="nucleotide sequence ID" value="NZ_FOKI01000011.1"/>
</dbReference>